<comment type="caution">
    <text evidence="4">The sequence shown here is derived from an EMBL/GenBank/DDBJ whole genome shotgun (WGS) entry which is preliminary data.</text>
</comment>
<dbReference type="PROSITE" id="PS51375">
    <property type="entry name" value="PPR"/>
    <property type="match status" value="1"/>
</dbReference>
<dbReference type="Gene3D" id="1.25.40.10">
    <property type="entry name" value="Tetratricopeptide repeat domain"/>
    <property type="match status" value="1"/>
</dbReference>
<keyword evidence="5" id="KW-1185">Reference proteome</keyword>
<name>A0AA39RPH8_ACESA</name>
<evidence type="ECO:0000256" key="2">
    <source>
        <dbReference type="ARBA" id="ARBA00022737"/>
    </source>
</evidence>
<dbReference type="Pfam" id="PF13041">
    <property type="entry name" value="PPR_2"/>
    <property type="match status" value="1"/>
</dbReference>
<reference evidence="4" key="1">
    <citation type="journal article" date="2022" name="Plant J.">
        <title>Strategies of tolerance reflected in two North American maple genomes.</title>
        <authorList>
            <person name="McEvoy S.L."/>
            <person name="Sezen U.U."/>
            <person name="Trouern-Trend A."/>
            <person name="McMahon S.M."/>
            <person name="Schaberg P.G."/>
            <person name="Yang J."/>
            <person name="Wegrzyn J.L."/>
            <person name="Swenson N.G."/>
        </authorList>
    </citation>
    <scope>NUCLEOTIDE SEQUENCE</scope>
    <source>
        <strain evidence="4">NS2018</strain>
    </source>
</reference>
<feature type="repeat" description="PPR" evidence="3">
    <location>
        <begin position="19"/>
        <end position="53"/>
    </location>
</feature>
<accession>A0AA39RPH8</accession>
<dbReference type="InterPro" id="IPR011990">
    <property type="entry name" value="TPR-like_helical_dom_sf"/>
</dbReference>
<dbReference type="PANTHER" id="PTHR47936">
    <property type="entry name" value="PPR_LONG DOMAIN-CONTAINING PROTEIN"/>
    <property type="match status" value="1"/>
</dbReference>
<dbReference type="NCBIfam" id="TIGR00756">
    <property type="entry name" value="PPR"/>
    <property type="match status" value="1"/>
</dbReference>
<evidence type="ECO:0000256" key="1">
    <source>
        <dbReference type="ARBA" id="ARBA00007626"/>
    </source>
</evidence>
<dbReference type="PANTHER" id="PTHR47936:SF1">
    <property type="entry name" value="PENTATRICOPEPTIDE REPEAT-CONTAINING PROTEIN GUN1, CHLOROPLASTIC"/>
    <property type="match status" value="1"/>
</dbReference>
<dbReference type="InterPro" id="IPR002885">
    <property type="entry name" value="PPR_rpt"/>
</dbReference>
<gene>
    <name evidence="4" type="ORF">LWI29_009763</name>
</gene>
<dbReference type="EMBL" id="JAUESC010000386">
    <property type="protein sequence ID" value="KAK0575972.1"/>
    <property type="molecule type" value="Genomic_DNA"/>
</dbReference>
<protein>
    <recommendedName>
        <fullName evidence="6">Pentatricopeptide repeat-containing protein</fullName>
    </recommendedName>
</protein>
<proteinExistence type="inferred from homology"/>
<reference evidence="4" key="2">
    <citation type="submission" date="2023-06" db="EMBL/GenBank/DDBJ databases">
        <authorList>
            <person name="Swenson N.G."/>
            <person name="Wegrzyn J.L."/>
            <person name="Mcevoy S.L."/>
        </authorList>
    </citation>
    <scope>NUCLEOTIDE SEQUENCE</scope>
    <source>
        <strain evidence="4">NS2018</strain>
        <tissue evidence="4">Leaf</tissue>
    </source>
</reference>
<evidence type="ECO:0008006" key="6">
    <source>
        <dbReference type="Google" id="ProtNLM"/>
    </source>
</evidence>
<sequence>MSKCNPKKGLKCLHILCNIKAPYNCLIDGCCKTYRIERALELFDDMGKKDCVLNRVTYNSFIRYYSAVNEIDMAEMMRRMQNMNHGVGYPLQVRILRLYMLCVKLGGCWRPRIS</sequence>
<organism evidence="4 5">
    <name type="scientific">Acer saccharum</name>
    <name type="common">Sugar maple</name>
    <dbReference type="NCBI Taxonomy" id="4024"/>
    <lineage>
        <taxon>Eukaryota</taxon>
        <taxon>Viridiplantae</taxon>
        <taxon>Streptophyta</taxon>
        <taxon>Embryophyta</taxon>
        <taxon>Tracheophyta</taxon>
        <taxon>Spermatophyta</taxon>
        <taxon>Magnoliopsida</taxon>
        <taxon>eudicotyledons</taxon>
        <taxon>Gunneridae</taxon>
        <taxon>Pentapetalae</taxon>
        <taxon>rosids</taxon>
        <taxon>malvids</taxon>
        <taxon>Sapindales</taxon>
        <taxon>Sapindaceae</taxon>
        <taxon>Hippocastanoideae</taxon>
        <taxon>Acereae</taxon>
        <taxon>Acer</taxon>
    </lineage>
</organism>
<keyword evidence="2" id="KW-0677">Repeat</keyword>
<comment type="similarity">
    <text evidence="1">Belongs to the PPR family. P subfamily.</text>
</comment>
<evidence type="ECO:0000313" key="4">
    <source>
        <dbReference type="EMBL" id="KAK0575972.1"/>
    </source>
</evidence>
<evidence type="ECO:0000313" key="5">
    <source>
        <dbReference type="Proteomes" id="UP001168877"/>
    </source>
</evidence>
<dbReference type="Proteomes" id="UP001168877">
    <property type="component" value="Unassembled WGS sequence"/>
</dbReference>
<dbReference type="AlphaFoldDB" id="A0AA39RPH8"/>
<evidence type="ECO:0000256" key="3">
    <source>
        <dbReference type="PROSITE-ProRule" id="PRU00708"/>
    </source>
</evidence>